<evidence type="ECO:0000313" key="15">
    <source>
        <dbReference type="Proteomes" id="UP000193642"/>
    </source>
</evidence>
<dbReference type="InterPro" id="IPR017441">
    <property type="entry name" value="Protein_kinase_ATP_BS"/>
</dbReference>
<dbReference type="Pfam" id="PF00069">
    <property type="entry name" value="Pkinase"/>
    <property type="match status" value="1"/>
</dbReference>
<dbReference type="PROSITE" id="PS00108">
    <property type="entry name" value="PROTEIN_KINASE_ST"/>
    <property type="match status" value="1"/>
</dbReference>
<dbReference type="FunFam" id="3.30.200.20:FF:000191">
    <property type="entry name" value="3-phosphoinositide-dependent protein kinase 2-like"/>
    <property type="match status" value="1"/>
</dbReference>
<dbReference type="STRING" id="329046.A0A1Y2BU77"/>
<evidence type="ECO:0000256" key="4">
    <source>
        <dbReference type="ARBA" id="ARBA00022679"/>
    </source>
</evidence>
<feature type="domain" description="Protein kinase" evidence="13">
    <location>
        <begin position="16"/>
        <end position="282"/>
    </location>
</feature>
<feature type="binding site" evidence="10">
    <location>
        <position position="54"/>
    </location>
    <ligand>
        <name>ATP</name>
        <dbReference type="ChEBI" id="CHEBI:30616"/>
    </ligand>
</feature>
<keyword evidence="15" id="KW-1185">Reference proteome</keyword>
<dbReference type="PANTHER" id="PTHR24356:SF163">
    <property type="entry name" value="3-PHOSPHOINOSITIDE-DEPENDENT PROTEIN KINASE 1-RELATED"/>
    <property type="match status" value="1"/>
</dbReference>
<reference evidence="14 15" key="1">
    <citation type="submission" date="2016-07" db="EMBL/GenBank/DDBJ databases">
        <title>Pervasive Adenine N6-methylation of Active Genes in Fungi.</title>
        <authorList>
            <consortium name="DOE Joint Genome Institute"/>
            <person name="Mondo S.J."/>
            <person name="Dannebaum R.O."/>
            <person name="Kuo R.C."/>
            <person name="Labutti K."/>
            <person name="Haridas S."/>
            <person name="Kuo A."/>
            <person name="Salamov A."/>
            <person name="Ahrendt S.R."/>
            <person name="Lipzen A."/>
            <person name="Sullivan W."/>
            <person name="Andreopoulos W.B."/>
            <person name="Clum A."/>
            <person name="Lindquist E."/>
            <person name="Daum C."/>
            <person name="Ramamoorthy G.K."/>
            <person name="Gryganskyi A."/>
            <person name="Culley D."/>
            <person name="Magnuson J.K."/>
            <person name="James T.Y."/>
            <person name="O'Malley M.A."/>
            <person name="Stajich J.E."/>
            <person name="Spatafora J.W."/>
            <person name="Visel A."/>
            <person name="Grigoriev I.V."/>
        </authorList>
    </citation>
    <scope>NUCLEOTIDE SEQUENCE [LARGE SCALE GENOMIC DNA]</scope>
    <source>
        <strain evidence="14 15">JEL800</strain>
    </source>
</reference>
<evidence type="ECO:0000256" key="6">
    <source>
        <dbReference type="ARBA" id="ARBA00022777"/>
    </source>
</evidence>
<evidence type="ECO:0000313" key="14">
    <source>
        <dbReference type="EMBL" id="ORY38234.1"/>
    </source>
</evidence>
<dbReference type="Gene3D" id="2.30.29.30">
    <property type="entry name" value="Pleckstrin-homology domain (PH domain)/Phosphotyrosine-binding domain (PTB)"/>
    <property type="match status" value="1"/>
</dbReference>
<dbReference type="Gene3D" id="1.10.510.10">
    <property type="entry name" value="Transferase(Phosphotransferase) domain 1"/>
    <property type="match status" value="1"/>
</dbReference>
<keyword evidence="5 10" id="KW-0547">Nucleotide-binding</keyword>
<comment type="catalytic activity">
    <reaction evidence="9">
        <text>L-seryl-[protein] + ATP = O-phospho-L-seryl-[protein] + ADP + H(+)</text>
        <dbReference type="Rhea" id="RHEA:17989"/>
        <dbReference type="Rhea" id="RHEA-COMP:9863"/>
        <dbReference type="Rhea" id="RHEA-COMP:11604"/>
        <dbReference type="ChEBI" id="CHEBI:15378"/>
        <dbReference type="ChEBI" id="CHEBI:29999"/>
        <dbReference type="ChEBI" id="CHEBI:30616"/>
        <dbReference type="ChEBI" id="CHEBI:83421"/>
        <dbReference type="ChEBI" id="CHEBI:456216"/>
        <dbReference type="EC" id="2.7.11.1"/>
    </reaction>
</comment>
<dbReference type="PROSITE" id="PS50011">
    <property type="entry name" value="PROTEIN_KINASE_DOM"/>
    <property type="match status" value="1"/>
</dbReference>
<evidence type="ECO:0000256" key="9">
    <source>
        <dbReference type="ARBA" id="ARBA00048679"/>
    </source>
</evidence>
<feature type="compositionally biased region" description="Polar residues" evidence="12">
    <location>
        <begin position="332"/>
        <end position="344"/>
    </location>
</feature>
<evidence type="ECO:0000256" key="5">
    <source>
        <dbReference type="ARBA" id="ARBA00022741"/>
    </source>
</evidence>
<dbReference type="PROSITE" id="PS00107">
    <property type="entry name" value="PROTEIN_KINASE_ATP"/>
    <property type="match status" value="1"/>
</dbReference>
<dbReference type="Gene3D" id="3.30.200.20">
    <property type="entry name" value="Phosphorylase Kinase, domain 1"/>
    <property type="match status" value="1"/>
</dbReference>
<dbReference type="OrthoDB" id="347657at2759"/>
<dbReference type="CDD" id="cd05581">
    <property type="entry name" value="STKc_PDK1"/>
    <property type="match status" value="1"/>
</dbReference>
<dbReference type="SMART" id="SM00220">
    <property type="entry name" value="S_TKc"/>
    <property type="match status" value="1"/>
</dbReference>
<evidence type="ECO:0000256" key="12">
    <source>
        <dbReference type="SAM" id="MobiDB-lite"/>
    </source>
</evidence>
<dbReference type="AlphaFoldDB" id="A0A1Y2BU77"/>
<name>A0A1Y2BU77_9FUNG</name>
<protein>
    <recommendedName>
        <fullName evidence="2">non-specific serine/threonine protein kinase</fullName>
        <ecNumber evidence="2">2.7.11.1</ecNumber>
    </recommendedName>
</protein>
<sequence>MAAVQTPIRKREPKDFVFGRLLGEGSYASVLRATEKATGREFAIKVLDQKFIVKENKVKYVFIERDVLNSTNHPFIVKLQQQLFYTFQSATSLYFAMELAPNGDLLGLLRTRTFSSEAALFYASEIMVAMDYLHSCGILHRDLKPENVLITSDYHIKLCDFGSAKILSRSEPQPAAPSPQSPASPESDAESATSPPKQQNSFVGTAEYCSPELLNDRQASAATDVWSLGSNDYQTFQRILALKYEFPADGFSEDAKEVIKRIFVLTPTDRISVAELKQLPYFSEIEDWDSLHLRKAPELPVTPKTPAKERFHFSEDELASWYGKSLNVQHSSENVTQESVTSQPIEAVTPDSSEDSIRYPYELEDGIEDSDSPFHSQDMKEIIKVDPNQAREDALSNQRSSVLAHLLKDNELVLMVGTVGKRSGVFTKTMGLLLTDYPRLAFFDAKQFILKAEIPLTTDVVAEFKDNKNFLIKTSKKTYYLKVGLLCLSLLY</sequence>
<organism evidence="14 15">
    <name type="scientific">Rhizoclosmatium globosum</name>
    <dbReference type="NCBI Taxonomy" id="329046"/>
    <lineage>
        <taxon>Eukaryota</taxon>
        <taxon>Fungi</taxon>
        <taxon>Fungi incertae sedis</taxon>
        <taxon>Chytridiomycota</taxon>
        <taxon>Chytridiomycota incertae sedis</taxon>
        <taxon>Chytridiomycetes</taxon>
        <taxon>Chytridiales</taxon>
        <taxon>Chytriomycetaceae</taxon>
        <taxon>Rhizoclosmatium</taxon>
    </lineage>
</organism>
<comment type="similarity">
    <text evidence="1">Belongs to the protein kinase superfamily. AGC Ser/Thr protein kinase family. PDPK1 subfamily.</text>
</comment>
<keyword evidence="3 11" id="KW-0723">Serine/threonine-protein kinase</keyword>
<dbReference type="PANTHER" id="PTHR24356">
    <property type="entry name" value="SERINE/THREONINE-PROTEIN KINASE"/>
    <property type="match status" value="1"/>
</dbReference>
<dbReference type="GO" id="GO:0004674">
    <property type="term" value="F:protein serine/threonine kinase activity"/>
    <property type="evidence" value="ECO:0007669"/>
    <property type="project" value="UniProtKB-KW"/>
</dbReference>
<accession>A0A1Y2BU77</accession>
<comment type="caution">
    <text evidence="14">The sequence shown here is derived from an EMBL/GenBank/DDBJ whole genome shotgun (WGS) entry which is preliminary data.</text>
</comment>
<dbReference type="GO" id="GO:0005524">
    <property type="term" value="F:ATP binding"/>
    <property type="evidence" value="ECO:0007669"/>
    <property type="project" value="UniProtKB-UniRule"/>
</dbReference>
<dbReference type="InterPro" id="IPR039046">
    <property type="entry name" value="PDPK1"/>
</dbReference>
<feature type="region of interest" description="Disordered" evidence="12">
    <location>
        <begin position="332"/>
        <end position="354"/>
    </location>
</feature>
<dbReference type="EMBL" id="MCGO01000045">
    <property type="protein sequence ID" value="ORY38234.1"/>
    <property type="molecule type" value="Genomic_DNA"/>
</dbReference>
<dbReference type="SUPFAM" id="SSF56112">
    <property type="entry name" value="Protein kinase-like (PK-like)"/>
    <property type="match status" value="1"/>
</dbReference>
<dbReference type="Pfam" id="PF14593">
    <property type="entry name" value="PH_3"/>
    <property type="match status" value="1"/>
</dbReference>
<feature type="compositionally biased region" description="Low complexity" evidence="12">
    <location>
        <begin position="183"/>
        <end position="196"/>
    </location>
</feature>
<dbReference type="InterPro" id="IPR011009">
    <property type="entry name" value="Kinase-like_dom_sf"/>
</dbReference>
<dbReference type="EC" id="2.7.11.1" evidence="2"/>
<dbReference type="InterPro" id="IPR000719">
    <property type="entry name" value="Prot_kinase_dom"/>
</dbReference>
<comment type="catalytic activity">
    <reaction evidence="8">
        <text>L-threonyl-[protein] + ATP = O-phospho-L-threonyl-[protein] + ADP + H(+)</text>
        <dbReference type="Rhea" id="RHEA:46608"/>
        <dbReference type="Rhea" id="RHEA-COMP:11060"/>
        <dbReference type="Rhea" id="RHEA-COMP:11605"/>
        <dbReference type="ChEBI" id="CHEBI:15378"/>
        <dbReference type="ChEBI" id="CHEBI:30013"/>
        <dbReference type="ChEBI" id="CHEBI:30616"/>
        <dbReference type="ChEBI" id="CHEBI:61977"/>
        <dbReference type="ChEBI" id="CHEBI:456216"/>
        <dbReference type="EC" id="2.7.11.1"/>
    </reaction>
</comment>
<feature type="region of interest" description="Disordered" evidence="12">
    <location>
        <begin position="169"/>
        <end position="202"/>
    </location>
</feature>
<evidence type="ECO:0000256" key="8">
    <source>
        <dbReference type="ARBA" id="ARBA00047899"/>
    </source>
</evidence>
<evidence type="ECO:0000256" key="1">
    <source>
        <dbReference type="ARBA" id="ARBA00010006"/>
    </source>
</evidence>
<evidence type="ECO:0000256" key="7">
    <source>
        <dbReference type="ARBA" id="ARBA00022840"/>
    </source>
</evidence>
<keyword evidence="7 10" id="KW-0067">ATP-binding</keyword>
<keyword evidence="4" id="KW-0808">Transferase</keyword>
<evidence type="ECO:0000256" key="10">
    <source>
        <dbReference type="PROSITE-ProRule" id="PRU10141"/>
    </source>
</evidence>
<gene>
    <name evidence="14" type="ORF">BCR33DRAFT_741741</name>
</gene>
<dbReference type="SUPFAM" id="SSF50729">
    <property type="entry name" value="PH domain-like"/>
    <property type="match status" value="1"/>
</dbReference>
<dbReference type="InterPro" id="IPR050236">
    <property type="entry name" value="Ser_Thr_kinase_AGC"/>
</dbReference>
<evidence type="ECO:0000256" key="11">
    <source>
        <dbReference type="RuleBase" id="RU000304"/>
    </source>
</evidence>
<keyword evidence="6 14" id="KW-0418">Kinase</keyword>
<dbReference type="InterPro" id="IPR011993">
    <property type="entry name" value="PH-like_dom_sf"/>
</dbReference>
<evidence type="ECO:0000259" key="13">
    <source>
        <dbReference type="PROSITE" id="PS50011"/>
    </source>
</evidence>
<proteinExistence type="inferred from homology"/>
<dbReference type="InterPro" id="IPR033931">
    <property type="entry name" value="PDK1-typ_PH"/>
</dbReference>
<evidence type="ECO:0000256" key="2">
    <source>
        <dbReference type="ARBA" id="ARBA00012513"/>
    </source>
</evidence>
<dbReference type="InterPro" id="IPR008271">
    <property type="entry name" value="Ser/Thr_kinase_AS"/>
</dbReference>
<dbReference type="Proteomes" id="UP000193642">
    <property type="component" value="Unassembled WGS sequence"/>
</dbReference>
<dbReference type="GO" id="GO:0035556">
    <property type="term" value="P:intracellular signal transduction"/>
    <property type="evidence" value="ECO:0007669"/>
    <property type="project" value="TreeGrafter"/>
</dbReference>
<evidence type="ECO:0000256" key="3">
    <source>
        <dbReference type="ARBA" id="ARBA00022527"/>
    </source>
</evidence>